<protein>
    <submittedName>
        <fullName evidence="2">Uncharacterized protein</fullName>
    </submittedName>
</protein>
<comment type="caution">
    <text evidence="2">The sequence shown here is derived from an EMBL/GenBank/DDBJ whole genome shotgun (WGS) entry which is preliminary data.</text>
</comment>
<name>A0ABX3X6R1_9BRAD</name>
<gene>
    <name evidence="2" type="ORF">BST63_10335</name>
</gene>
<evidence type="ECO:0000256" key="1">
    <source>
        <dbReference type="SAM" id="MobiDB-lite"/>
    </source>
</evidence>
<dbReference type="EMBL" id="NAFK01000149">
    <property type="protein sequence ID" value="OSJ31307.1"/>
    <property type="molecule type" value="Genomic_DNA"/>
</dbReference>
<organism evidence="2 3">
    <name type="scientific">Bradyrhizobium canariense</name>
    <dbReference type="NCBI Taxonomy" id="255045"/>
    <lineage>
        <taxon>Bacteria</taxon>
        <taxon>Pseudomonadati</taxon>
        <taxon>Pseudomonadota</taxon>
        <taxon>Alphaproteobacteria</taxon>
        <taxon>Hyphomicrobiales</taxon>
        <taxon>Nitrobacteraceae</taxon>
        <taxon>Bradyrhizobium</taxon>
    </lineage>
</organism>
<evidence type="ECO:0000313" key="2">
    <source>
        <dbReference type="EMBL" id="OSJ31307.1"/>
    </source>
</evidence>
<evidence type="ECO:0000313" key="3">
    <source>
        <dbReference type="Proteomes" id="UP000193884"/>
    </source>
</evidence>
<dbReference type="Proteomes" id="UP000193884">
    <property type="component" value="Unassembled WGS sequence"/>
</dbReference>
<keyword evidence="3" id="KW-1185">Reference proteome</keyword>
<feature type="region of interest" description="Disordered" evidence="1">
    <location>
        <begin position="71"/>
        <end position="96"/>
    </location>
</feature>
<feature type="region of interest" description="Disordered" evidence="1">
    <location>
        <begin position="186"/>
        <end position="216"/>
    </location>
</feature>
<reference evidence="2 3" key="1">
    <citation type="submission" date="2017-03" db="EMBL/GenBank/DDBJ databases">
        <title>Whole genome sequences of fourteen strains of Bradyrhizobium canariense and one strain of Bradyrhizobium japonicum isolated from Lupinus (Papilionoideae: Genisteae) species in Algeria.</title>
        <authorList>
            <person name="Crovadore J."/>
            <person name="Chekireb D."/>
            <person name="Brachmann A."/>
            <person name="Chablais R."/>
            <person name="Cochard B."/>
            <person name="Lefort F."/>
        </authorList>
    </citation>
    <scope>NUCLEOTIDE SEQUENCE [LARGE SCALE GENOMIC DNA]</scope>
    <source>
        <strain evidence="2 3">UBMAN05</strain>
    </source>
</reference>
<feature type="compositionally biased region" description="Basic and acidic residues" evidence="1">
    <location>
        <begin position="1"/>
        <end position="10"/>
    </location>
</feature>
<accession>A0ABX3X6R1</accession>
<feature type="compositionally biased region" description="Polar residues" evidence="1">
    <location>
        <begin position="186"/>
        <end position="195"/>
    </location>
</feature>
<feature type="region of interest" description="Disordered" evidence="1">
    <location>
        <begin position="1"/>
        <end position="20"/>
    </location>
</feature>
<sequence length="245" mass="27031">MTLTSADRHKGQTRPFDAEVQPIGQRDFFLRSQLGANTGQRLRPNSRQEPSQHFKKDFDLSVIIHGSGAIVRGPMGDKSNSPLANSTTSASGQHTNSTEQIWSAMLRGATSWRAAAICKPSQKYYVFSFYPGSEVSESVRSEIYLKPDQKRYSRAPNVDQATHCCLRQDNFEPLLRAVFQAKEAATTNDTKQNAITPKARTSRRGSLSHTRAARQRSAGTAQACVAIYRRLSANGARSPQINAST</sequence>
<proteinExistence type="predicted"/>
<feature type="compositionally biased region" description="Polar residues" evidence="1">
    <location>
        <begin position="78"/>
        <end position="96"/>
    </location>
</feature>